<comment type="caution">
    <text evidence="15">The sequence shown here is derived from an EMBL/GenBank/DDBJ whole genome shotgun (WGS) entry which is preliminary data.</text>
</comment>
<comment type="cofactor">
    <cofactor evidence="2">
        <name>a divalent metal cation</name>
        <dbReference type="ChEBI" id="CHEBI:60240"/>
    </cofactor>
</comment>
<dbReference type="PANTHER" id="PTHR33254">
    <property type="entry name" value="4-HYDROXY-4-METHYL-2-OXOGLUTARATE ALDOLASE 3-RELATED"/>
    <property type="match status" value="1"/>
</dbReference>
<evidence type="ECO:0000256" key="11">
    <source>
        <dbReference type="ARBA" id="ARBA00032305"/>
    </source>
</evidence>
<evidence type="ECO:0000256" key="6">
    <source>
        <dbReference type="ARBA" id="ARBA00012947"/>
    </source>
</evidence>
<evidence type="ECO:0000256" key="10">
    <source>
        <dbReference type="ARBA" id="ARBA00030169"/>
    </source>
</evidence>
<comment type="function">
    <text evidence="8">Catalyzes the aldol cleavage of 4-hydroxy-4-methyl-2-oxoglutarate (HMG) into 2 molecules of pyruvate. Also contains a secondary oxaloacetate (OAA) decarboxylase activity due to the common pyruvate enolate transition state formed following C-C bond cleavage in the retro-aldol and decarboxylation reactions.</text>
</comment>
<proteinExistence type="inferred from homology"/>
<comment type="subunit">
    <text evidence="4">Homotrimer.</text>
</comment>
<comment type="cofactor">
    <cofactor evidence="13">
        <name>Mg(2+)</name>
        <dbReference type="ChEBI" id="CHEBI:18420"/>
    </cofactor>
</comment>
<evidence type="ECO:0000256" key="9">
    <source>
        <dbReference type="ARBA" id="ARBA00029596"/>
    </source>
</evidence>
<evidence type="ECO:0000313" key="15">
    <source>
        <dbReference type="EMBL" id="MYD90576.1"/>
    </source>
</evidence>
<sequence length="265" mass="29299">MPQPQITAPLPELPQPDNLELPVDGGPVTRPELELIEQLKAVSSATASANLHKLGLKNSWIQGPVARQRGRKIVGPAVTLAFMPQREDLLAGPGQEQTEKRSALWSVLESVQPGDVLCIQAYGDPYTGCVGEMLSTFFKGRGGAGMVVDGSIRDWTEIQQIDLPMWTRGVTPNYASQSRLFPWAFNVPVALSKVTVIPGDAIIADDDGAVMVPRAMIPLVLEHSLEHEEWEEFSRLKLQEGGDLRRYYPLSDEGWEEYEQWKAAQ</sequence>
<dbReference type="Pfam" id="PF03737">
    <property type="entry name" value="RraA-like"/>
    <property type="match status" value="1"/>
</dbReference>
<evidence type="ECO:0000256" key="4">
    <source>
        <dbReference type="ARBA" id="ARBA00011233"/>
    </source>
</evidence>
<dbReference type="GO" id="GO:0008948">
    <property type="term" value="F:oxaloacetate decarboxylase activity"/>
    <property type="evidence" value="ECO:0007669"/>
    <property type="project" value="UniProtKB-EC"/>
</dbReference>
<gene>
    <name evidence="15" type="ORF">F4Y08_09620</name>
</gene>
<dbReference type="Gene3D" id="3.50.30.40">
    <property type="entry name" value="Ribonuclease E inhibitor RraA/RraA-like"/>
    <property type="match status" value="1"/>
</dbReference>
<comment type="similarity">
    <text evidence="3">Belongs to the class II aldolase/RraA-like family.</text>
</comment>
<feature type="binding site" evidence="13">
    <location>
        <position position="154"/>
    </location>
    <ligand>
        <name>Mg(2+)</name>
        <dbReference type="ChEBI" id="CHEBI:18420"/>
    </ligand>
</feature>
<keyword evidence="13" id="KW-0479">Metal-binding</keyword>
<dbReference type="EMBL" id="VXPY01000069">
    <property type="protein sequence ID" value="MYD90576.1"/>
    <property type="molecule type" value="Genomic_DNA"/>
</dbReference>
<evidence type="ECO:0000256" key="2">
    <source>
        <dbReference type="ARBA" id="ARBA00001968"/>
    </source>
</evidence>
<protein>
    <recommendedName>
        <fullName evidence="7">Putative 4-hydroxy-4-methyl-2-oxoglutarate aldolase</fullName>
        <ecNumber evidence="6">4.1.1.112</ecNumber>
        <ecNumber evidence="5">4.1.3.17</ecNumber>
    </recommendedName>
    <alternativeName>
        <fullName evidence="11">Oxaloacetate decarboxylase</fullName>
    </alternativeName>
    <alternativeName>
        <fullName evidence="9">Regulator of ribonuclease activity homolog</fullName>
    </alternativeName>
    <alternativeName>
        <fullName evidence="10">RraA-like protein</fullName>
    </alternativeName>
</protein>
<evidence type="ECO:0000256" key="12">
    <source>
        <dbReference type="ARBA" id="ARBA00047973"/>
    </source>
</evidence>
<evidence type="ECO:0000256" key="7">
    <source>
        <dbReference type="ARBA" id="ARBA00016549"/>
    </source>
</evidence>
<comment type="catalytic activity">
    <reaction evidence="1">
        <text>4-hydroxy-4-methyl-2-oxoglutarate = 2 pyruvate</text>
        <dbReference type="Rhea" id="RHEA:22748"/>
        <dbReference type="ChEBI" id="CHEBI:15361"/>
        <dbReference type="ChEBI" id="CHEBI:58276"/>
        <dbReference type="EC" id="4.1.3.17"/>
    </reaction>
</comment>
<dbReference type="CDD" id="cd16841">
    <property type="entry name" value="RraA_family"/>
    <property type="match status" value="1"/>
</dbReference>
<comment type="catalytic activity">
    <reaction evidence="12">
        <text>oxaloacetate + H(+) = pyruvate + CO2</text>
        <dbReference type="Rhea" id="RHEA:15641"/>
        <dbReference type="ChEBI" id="CHEBI:15361"/>
        <dbReference type="ChEBI" id="CHEBI:15378"/>
        <dbReference type="ChEBI" id="CHEBI:16452"/>
        <dbReference type="ChEBI" id="CHEBI:16526"/>
        <dbReference type="EC" id="4.1.1.112"/>
    </reaction>
</comment>
<feature type="binding site" evidence="13">
    <location>
        <position position="153"/>
    </location>
    <ligand>
        <name>substrate</name>
    </ligand>
</feature>
<evidence type="ECO:0000256" key="13">
    <source>
        <dbReference type="PIRSR" id="PIRSR605493-1"/>
    </source>
</evidence>
<dbReference type="PANTHER" id="PTHR33254:SF4">
    <property type="entry name" value="4-HYDROXY-4-METHYL-2-OXOGLUTARATE ALDOLASE 3-RELATED"/>
    <property type="match status" value="1"/>
</dbReference>
<name>A0A6B1DUB4_9CHLR</name>
<dbReference type="GO" id="GO:0047443">
    <property type="term" value="F:4-hydroxy-4-methyl-2-oxoglutarate aldolase activity"/>
    <property type="evidence" value="ECO:0007669"/>
    <property type="project" value="UniProtKB-EC"/>
</dbReference>
<dbReference type="EC" id="4.1.1.112" evidence="6"/>
<reference evidence="15" key="1">
    <citation type="submission" date="2019-09" db="EMBL/GenBank/DDBJ databases">
        <title>Characterisation of the sponge microbiome using genome-centric metagenomics.</title>
        <authorList>
            <person name="Engelberts J.P."/>
            <person name="Robbins S.J."/>
            <person name="De Goeij J.M."/>
            <person name="Aranda M."/>
            <person name="Bell S.C."/>
            <person name="Webster N.S."/>
        </authorList>
    </citation>
    <scope>NUCLEOTIDE SEQUENCE</scope>
    <source>
        <strain evidence="15">SB0662_bin_9</strain>
    </source>
</reference>
<dbReference type="AlphaFoldDB" id="A0A6B1DUB4"/>
<dbReference type="GO" id="GO:0046872">
    <property type="term" value="F:metal ion binding"/>
    <property type="evidence" value="ECO:0007669"/>
    <property type="project" value="UniProtKB-KW"/>
</dbReference>
<evidence type="ECO:0000256" key="5">
    <source>
        <dbReference type="ARBA" id="ARBA00012213"/>
    </source>
</evidence>
<evidence type="ECO:0000256" key="14">
    <source>
        <dbReference type="SAM" id="MobiDB-lite"/>
    </source>
</evidence>
<dbReference type="NCBIfam" id="NF006093">
    <property type="entry name" value="PRK08245.1"/>
    <property type="match status" value="1"/>
</dbReference>
<accession>A0A6B1DUB4</accession>
<feature type="binding site" evidence="13">
    <location>
        <begin position="131"/>
        <end position="134"/>
    </location>
    <ligand>
        <name>substrate</name>
    </ligand>
</feature>
<organism evidence="15">
    <name type="scientific">Caldilineaceae bacterium SB0662_bin_9</name>
    <dbReference type="NCBI Taxonomy" id="2605258"/>
    <lineage>
        <taxon>Bacteria</taxon>
        <taxon>Bacillati</taxon>
        <taxon>Chloroflexota</taxon>
        <taxon>Caldilineae</taxon>
        <taxon>Caldilineales</taxon>
        <taxon>Caldilineaceae</taxon>
    </lineage>
</organism>
<dbReference type="InterPro" id="IPR005493">
    <property type="entry name" value="RraA/RraA-like"/>
</dbReference>
<feature type="region of interest" description="Disordered" evidence="14">
    <location>
        <begin position="1"/>
        <end position="26"/>
    </location>
</feature>
<evidence type="ECO:0000256" key="3">
    <source>
        <dbReference type="ARBA" id="ARBA00008621"/>
    </source>
</evidence>
<dbReference type="InterPro" id="IPR036704">
    <property type="entry name" value="RraA/RraA-like_sf"/>
</dbReference>
<evidence type="ECO:0000256" key="1">
    <source>
        <dbReference type="ARBA" id="ARBA00001342"/>
    </source>
</evidence>
<evidence type="ECO:0000256" key="8">
    <source>
        <dbReference type="ARBA" id="ARBA00025046"/>
    </source>
</evidence>
<dbReference type="EC" id="4.1.3.17" evidence="5"/>
<dbReference type="SUPFAM" id="SSF89562">
    <property type="entry name" value="RraA-like"/>
    <property type="match status" value="1"/>
</dbReference>
<keyword evidence="13" id="KW-0460">Magnesium</keyword>